<dbReference type="InterPro" id="IPR051164">
    <property type="entry name" value="NmrA-like_oxidored"/>
</dbReference>
<protein>
    <recommendedName>
        <fullName evidence="3">NmrA-like family domain-containing protein 1</fullName>
    </recommendedName>
</protein>
<dbReference type="PANTHER" id="PTHR42748">
    <property type="entry name" value="NITROGEN METABOLITE REPRESSION PROTEIN NMRA FAMILY MEMBER"/>
    <property type="match status" value="1"/>
</dbReference>
<evidence type="ECO:0000256" key="2">
    <source>
        <dbReference type="ARBA" id="ARBA00022857"/>
    </source>
</evidence>
<evidence type="ECO:0000313" key="5">
    <source>
        <dbReference type="EMBL" id="CAF1003384.1"/>
    </source>
</evidence>
<dbReference type="PANTHER" id="PTHR42748:SF14">
    <property type="entry name" value="SNOAL-LIKE DOMAIN-CONTAINING PROTEIN"/>
    <property type="match status" value="1"/>
</dbReference>
<dbReference type="AlphaFoldDB" id="A0A814H0F6"/>
<reference evidence="5" key="1">
    <citation type="submission" date="2021-02" db="EMBL/GenBank/DDBJ databases">
        <authorList>
            <person name="Nowell W R."/>
        </authorList>
    </citation>
    <scope>NUCLEOTIDE SEQUENCE</scope>
</reference>
<dbReference type="Gene3D" id="3.40.50.720">
    <property type="entry name" value="NAD(P)-binding Rossmann-like Domain"/>
    <property type="match status" value="1"/>
</dbReference>
<keyword evidence="2" id="KW-0521">NADP</keyword>
<keyword evidence="7" id="KW-1185">Reference proteome</keyword>
<comment type="caution">
    <text evidence="5">The sequence shown here is derived from an EMBL/GenBank/DDBJ whole genome shotgun (WGS) entry which is preliminary data.</text>
</comment>
<dbReference type="GO" id="GO:0005634">
    <property type="term" value="C:nucleus"/>
    <property type="evidence" value="ECO:0007669"/>
    <property type="project" value="TreeGrafter"/>
</dbReference>
<evidence type="ECO:0000313" key="7">
    <source>
        <dbReference type="Proteomes" id="UP000663832"/>
    </source>
</evidence>
<accession>A0A814H0F6</accession>
<evidence type="ECO:0000313" key="6">
    <source>
        <dbReference type="EMBL" id="CAF1110762.1"/>
    </source>
</evidence>
<evidence type="ECO:0000256" key="3">
    <source>
        <dbReference type="ARBA" id="ARBA00040296"/>
    </source>
</evidence>
<evidence type="ECO:0000256" key="1">
    <source>
        <dbReference type="ARBA" id="ARBA00006328"/>
    </source>
</evidence>
<dbReference type="InterPro" id="IPR008030">
    <property type="entry name" value="NmrA-like"/>
</dbReference>
<dbReference type="InterPro" id="IPR036291">
    <property type="entry name" value="NAD(P)-bd_dom_sf"/>
</dbReference>
<dbReference type="OrthoDB" id="300709at2759"/>
<dbReference type="SUPFAM" id="SSF51735">
    <property type="entry name" value="NAD(P)-binding Rossmann-fold domains"/>
    <property type="match status" value="1"/>
</dbReference>
<proteinExistence type="inferred from homology"/>
<dbReference type="Proteomes" id="UP000663877">
    <property type="component" value="Unassembled WGS sequence"/>
</dbReference>
<dbReference type="EMBL" id="CAJNOM010000081">
    <property type="protein sequence ID" value="CAF1003384.1"/>
    <property type="molecule type" value="Genomic_DNA"/>
</dbReference>
<dbReference type="Pfam" id="PF05368">
    <property type="entry name" value="NmrA"/>
    <property type="match status" value="1"/>
</dbReference>
<comment type="similarity">
    <text evidence="1">Belongs to the NmrA-type oxidoreductase family.</text>
</comment>
<dbReference type="Proteomes" id="UP000663832">
    <property type="component" value="Unassembled WGS sequence"/>
</dbReference>
<sequence length="475" mass="54199">MDFIVNMVEYACYMYFSDHFKSTSTKKIILVIGGTGAQGSAVVKKLLGPDRISGKETPYTVRILTRDPSHYKIKEDFESYDVEVVQGNVLDFNSVLKALENCYGVFVNTDTFTIGEEAEIFAGMRIFELAKQIGTVKHYIYSSLDYLKKIVNYNPVYRCAHYDGKGPVAEWMQQQPSDENGMVWSIVTTGPYIETLQGGLLVPRIQEDSTRVFAAPLGKGHLPIVSVDDIGYFARYIFDHRIETSGKDLKIASQMLGWDELVETFKRVTNLPAVYKDLPYDEWVEALPWRDAALATDVPNGITYRDNFRAWWRLYHDDIIKRDMKWIEQVNPERVTVEDWIRKTGYDGTPKPLLKVMHCNARIEKESHRSFSKRACARPGDVCTSTSDCCGHDDPESGHCVLWTGILPVLFNVDRRTCNCSTYSIAVDPYTHRIVTDVCDGRDRTGSPVCRTRVAPPDDVYYRGDDYYYGRGKKN</sequence>
<name>A0A814H0F6_9BILA</name>
<dbReference type="EMBL" id="CAJNOI010000133">
    <property type="protein sequence ID" value="CAF1110762.1"/>
    <property type="molecule type" value="Genomic_DNA"/>
</dbReference>
<organism evidence="5 7">
    <name type="scientific">Adineta steineri</name>
    <dbReference type="NCBI Taxonomy" id="433720"/>
    <lineage>
        <taxon>Eukaryota</taxon>
        <taxon>Metazoa</taxon>
        <taxon>Spiralia</taxon>
        <taxon>Gnathifera</taxon>
        <taxon>Rotifera</taxon>
        <taxon>Eurotatoria</taxon>
        <taxon>Bdelloidea</taxon>
        <taxon>Adinetida</taxon>
        <taxon>Adinetidae</taxon>
        <taxon>Adineta</taxon>
    </lineage>
</organism>
<evidence type="ECO:0000259" key="4">
    <source>
        <dbReference type="Pfam" id="PF05368"/>
    </source>
</evidence>
<gene>
    <name evidence="6" type="ORF">BJG266_LOCUS21880</name>
    <name evidence="5" type="ORF">QVE165_LOCUS15060</name>
</gene>
<feature type="domain" description="NmrA-like" evidence="4">
    <location>
        <begin position="25"/>
        <end position="286"/>
    </location>
</feature>
<dbReference type="CDD" id="cd05251">
    <property type="entry name" value="NmrA_like_SDR_a"/>
    <property type="match status" value="1"/>
</dbReference>
<dbReference type="Gene3D" id="3.90.25.10">
    <property type="entry name" value="UDP-galactose 4-epimerase, domain 1"/>
    <property type="match status" value="1"/>
</dbReference>